<comment type="pathway">
    <text evidence="4">Glycan metabolism; N-glycan degradation.</text>
</comment>
<comment type="catalytic activity">
    <reaction evidence="1">
        <text>Hydrolysis of terminal, non-reducing beta-D-mannose residues in beta-D-mannosides.</text>
        <dbReference type="EC" id="3.2.1.25"/>
    </reaction>
</comment>
<evidence type="ECO:0000256" key="14">
    <source>
        <dbReference type="ARBA" id="ARBA00038429"/>
    </source>
</evidence>
<evidence type="ECO:0000256" key="3">
    <source>
        <dbReference type="ARBA" id="ARBA00004613"/>
    </source>
</evidence>
<dbReference type="SUPFAM" id="SSF49785">
    <property type="entry name" value="Galactose-binding domain-like"/>
    <property type="match status" value="1"/>
</dbReference>
<keyword evidence="12" id="KW-0326">Glycosidase</keyword>
<dbReference type="GO" id="GO:0004567">
    <property type="term" value="F:beta-mannosidase activity"/>
    <property type="evidence" value="ECO:0007669"/>
    <property type="project" value="UniProtKB-EC"/>
</dbReference>
<dbReference type="Pfam" id="PF17786">
    <property type="entry name" value="Mannosidase_ig"/>
    <property type="match status" value="1"/>
</dbReference>
<evidence type="ECO:0000259" key="19">
    <source>
        <dbReference type="Pfam" id="PF17753"/>
    </source>
</evidence>
<dbReference type="InterPro" id="IPR017853">
    <property type="entry name" value="GH"/>
</dbReference>
<evidence type="ECO:0000256" key="9">
    <source>
        <dbReference type="ARBA" id="ARBA00022801"/>
    </source>
</evidence>
<evidence type="ECO:0000256" key="7">
    <source>
        <dbReference type="ARBA" id="ARBA00022525"/>
    </source>
</evidence>
<dbReference type="SUPFAM" id="SSF49303">
    <property type="entry name" value="beta-Galactosidase/glucuronidase domain"/>
    <property type="match status" value="2"/>
</dbReference>
<keyword evidence="10" id="KW-0325">Glycoprotein</keyword>
<keyword evidence="7" id="KW-0964">Secreted</keyword>
<dbReference type="InterPro" id="IPR036156">
    <property type="entry name" value="Beta-gal/glucu_dom_sf"/>
</dbReference>
<keyword evidence="9" id="KW-0378">Hydrolase</keyword>
<evidence type="ECO:0000256" key="6">
    <source>
        <dbReference type="ARBA" id="ARBA00012754"/>
    </source>
</evidence>
<dbReference type="Pfam" id="PF22666">
    <property type="entry name" value="Glyco_hydro_2_N2"/>
    <property type="match status" value="1"/>
</dbReference>
<comment type="similarity">
    <text evidence="14">Belongs to the glycosyl hydrolase 2 family. Beta-mannosidase B subfamily.</text>
</comment>
<dbReference type="Gene3D" id="3.20.20.80">
    <property type="entry name" value="Glycosidases"/>
    <property type="match status" value="1"/>
</dbReference>
<evidence type="ECO:0000256" key="8">
    <source>
        <dbReference type="ARBA" id="ARBA00022729"/>
    </source>
</evidence>
<evidence type="ECO:0000256" key="15">
    <source>
        <dbReference type="ARBA" id="ARBA00041069"/>
    </source>
</evidence>
<feature type="domain" description="Mannosidase Ig/CBM-like" evidence="20">
    <location>
        <begin position="734"/>
        <end position="825"/>
    </location>
</feature>
<evidence type="ECO:0000256" key="12">
    <source>
        <dbReference type="ARBA" id="ARBA00023295"/>
    </source>
</evidence>
<dbReference type="EMBL" id="GEDV01008904">
    <property type="protein sequence ID" value="JAP79653.1"/>
    <property type="molecule type" value="Transcribed_RNA"/>
</dbReference>
<dbReference type="GO" id="GO:0006516">
    <property type="term" value="P:glycoprotein catabolic process"/>
    <property type="evidence" value="ECO:0007669"/>
    <property type="project" value="TreeGrafter"/>
</dbReference>
<dbReference type="GO" id="GO:0005975">
    <property type="term" value="P:carbohydrate metabolic process"/>
    <property type="evidence" value="ECO:0007669"/>
    <property type="project" value="InterPro"/>
</dbReference>
<evidence type="ECO:0000256" key="10">
    <source>
        <dbReference type="ARBA" id="ARBA00023180"/>
    </source>
</evidence>
<feature type="domain" description="Beta-mannosidase Ig-fold" evidence="19">
    <location>
        <begin position="854"/>
        <end position="919"/>
    </location>
</feature>
<evidence type="ECO:0000256" key="13">
    <source>
        <dbReference type="ARBA" id="ARBA00033445"/>
    </source>
</evidence>
<evidence type="ECO:0000256" key="17">
    <source>
        <dbReference type="SAM" id="Phobius"/>
    </source>
</evidence>
<dbReference type="EC" id="3.2.1.25" evidence="6"/>
<dbReference type="GO" id="GO:0005764">
    <property type="term" value="C:lysosome"/>
    <property type="evidence" value="ECO:0007669"/>
    <property type="project" value="UniProtKB-SubCell"/>
</dbReference>
<evidence type="ECO:0000256" key="5">
    <source>
        <dbReference type="ARBA" id="ARBA00011738"/>
    </source>
</evidence>
<comment type="subunit">
    <text evidence="5">Homodimer.</text>
</comment>
<keyword evidence="17" id="KW-1133">Transmembrane helix</keyword>
<proteinExistence type="inferred from homology"/>
<keyword evidence="8" id="KW-0732">Signal</keyword>
<dbReference type="AlphaFoldDB" id="A0A131YK22"/>
<feature type="transmembrane region" description="Helical" evidence="17">
    <location>
        <begin position="12"/>
        <end position="33"/>
    </location>
</feature>
<dbReference type="PANTHER" id="PTHR43730">
    <property type="entry name" value="BETA-MANNOSIDASE"/>
    <property type="match status" value="1"/>
</dbReference>
<name>A0A131YK22_RHIAP</name>
<protein>
    <recommendedName>
        <fullName evidence="15">Beta-mannosidase B</fullName>
        <ecNumber evidence="6">3.2.1.25</ecNumber>
    </recommendedName>
    <alternativeName>
        <fullName evidence="13">Mannanase</fullName>
    </alternativeName>
    <alternativeName>
        <fullName evidence="16">Mannanase B</fullName>
    </alternativeName>
</protein>
<dbReference type="InterPro" id="IPR041625">
    <property type="entry name" value="Beta-mannosidase_Ig"/>
</dbReference>
<evidence type="ECO:0000256" key="1">
    <source>
        <dbReference type="ARBA" id="ARBA00000829"/>
    </source>
</evidence>
<reference evidence="22" key="1">
    <citation type="journal article" date="2016" name="Ticks Tick Borne Dis.">
        <title>De novo assembly and annotation of the salivary gland transcriptome of Rhipicephalus appendiculatus male and female ticks during blood feeding.</title>
        <authorList>
            <person name="de Castro M.H."/>
            <person name="de Klerk D."/>
            <person name="Pienaar R."/>
            <person name="Latif A.A."/>
            <person name="Rees D.J."/>
            <person name="Mans B.J."/>
        </authorList>
    </citation>
    <scope>NUCLEOTIDE SEQUENCE</scope>
    <source>
        <tissue evidence="22">Salivary glands</tissue>
    </source>
</reference>
<dbReference type="InterPro" id="IPR054593">
    <property type="entry name" value="Beta-mannosidase-like_N2"/>
</dbReference>
<evidence type="ECO:0000259" key="18">
    <source>
        <dbReference type="Pfam" id="PF00703"/>
    </source>
</evidence>
<evidence type="ECO:0000256" key="11">
    <source>
        <dbReference type="ARBA" id="ARBA00023228"/>
    </source>
</evidence>
<dbReference type="Gene3D" id="2.60.40.10">
    <property type="entry name" value="Immunoglobulins"/>
    <property type="match status" value="3"/>
</dbReference>
<evidence type="ECO:0000256" key="4">
    <source>
        <dbReference type="ARBA" id="ARBA00004740"/>
    </source>
</evidence>
<dbReference type="Pfam" id="PF17753">
    <property type="entry name" value="Ig_mannosidase"/>
    <property type="match status" value="1"/>
</dbReference>
<evidence type="ECO:0000313" key="22">
    <source>
        <dbReference type="EMBL" id="JAP79653.1"/>
    </source>
</evidence>
<sequence>MITNAVGLAGSRTLHVVLTCVVVVLALLVNNMLAPKNRELSLDGLWTVTNGNQSISVAGDIPGGIYTILHRNNVIQDPYHDFNDVKYAWVAMDNWTFSRTFDVPSDALKYKRINLVAHGLDTVCDVRINGALLISSTNMFVRYVADAKHVLKEKENRITVHCESAVNYALRQHQLQASFYPVYPLCPPPHHKGYCHGNHIRRVQSGFGSEVGPAFPSQGIWKPINLEPYSEVLIRDMTVVPTVEVLENGTEQWSLSVTVYTEMASDEARNGTLVFDLDGHKLGRYDDIHFETTANTERNLSFDLTVPLSLNVKRWWPNGYGEPNLYTLKAIIDANGEQYTKTARFGFRTVRLVEDLLGRKKNGAEFYIEVNGVPIFAKGSTWIPADSFPERVTPEYLRNLLKSAKMVHMNMLRVWGGGYYESDEFYDLADEMGIMVWQEMMFATSLYPAHNKFLADVSVEVQQQVRRLQRHPSIVLWAGNYEVEQGIALKWWPEMLLRDMRHRLDYHLLFVNTIQNIVAQEDGSRPYILSSPTNGNASFNEEAIAMNPNTRRYGDVHHFNYQDDGWVFQNYPMARFVSAYGFTSYPSRVLMEKFVDSNDTKDAISPESKFLKHRDHRTGGSEEASRNFHKHFRFQMESGEKGYDMISYLTQLQQAESIRIATEYFRRNRAHLDDKNYGHTMGAMYWHLNDMWPGPSWSSIEYGGRWKMLHYFARNFFSPVLLSAFLEWRYLTATLKVWIVNDLRRNLGPVKLSIKQYAWTQFELVKEDTFEIDNVPNGTAMQVFENKLKPMLDEGTCDDERCFLWCTLRDSNGNLLAPASFVWPSTPYLSKHKKAAVTIVSVSGPGRLSFGQSTKIFKVHLRAKKIALYVWLEAPGVQGYFQQNGFVMTNRNLVIEFKTTDDVTAEKLQKIMKVTSLTDYTKLSR</sequence>
<dbReference type="InterPro" id="IPR050887">
    <property type="entry name" value="Beta-mannosidase_GH2"/>
</dbReference>
<dbReference type="InterPro" id="IPR006102">
    <property type="entry name" value="Ig-like_GH2"/>
</dbReference>
<organism evidence="22">
    <name type="scientific">Rhipicephalus appendiculatus</name>
    <name type="common">Brown ear tick</name>
    <dbReference type="NCBI Taxonomy" id="34631"/>
    <lineage>
        <taxon>Eukaryota</taxon>
        <taxon>Metazoa</taxon>
        <taxon>Ecdysozoa</taxon>
        <taxon>Arthropoda</taxon>
        <taxon>Chelicerata</taxon>
        <taxon>Arachnida</taxon>
        <taxon>Acari</taxon>
        <taxon>Parasitiformes</taxon>
        <taxon>Ixodida</taxon>
        <taxon>Ixodoidea</taxon>
        <taxon>Ixodidae</taxon>
        <taxon>Rhipicephalinae</taxon>
        <taxon>Rhipicephalus</taxon>
        <taxon>Rhipicephalus</taxon>
    </lineage>
</organism>
<accession>A0A131YK22</accession>
<dbReference type="FunFam" id="3.20.20.80:FF:000050">
    <property type="entry name" value="Beta-mannosidase B"/>
    <property type="match status" value="1"/>
</dbReference>
<dbReference type="Gene3D" id="2.60.120.260">
    <property type="entry name" value="Galactose-binding domain-like"/>
    <property type="match status" value="1"/>
</dbReference>
<dbReference type="GO" id="GO:0005576">
    <property type="term" value="C:extracellular region"/>
    <property type="evidence" value="ECO:0007669"/>
    <property type="project" value="UniProtKB-SubCell"/>
</dbReference>
<keyword evidence="17" id="KW-0812">Transmembrane</keyword>
<keyword evidence="17" id="KW-0472">Membrane</keyword>
<dbReference type="Pfam" id="PF00703">
    <property type="entry name" value="Glyco_hydro_2"/>
    <property type="match status" value="1"/>
</dbReference>
<evidence type="ECO:0000259" key="20">
    <source>
        <dbReference type="Pfam" id="PF17786"/>
    </source>
</evidence>
<feature type="domain" description="Glycoside hydrolase family 2 immunoglobulin-like beta-sandwich" evidence="18">
    <location>
        <begin position="246"/>
        <end position="348"/>
    </location>
</feature>
<dbReference type="InterPro" id="IPR041447">
    <property type="entry name" value="Mannosidase_ig"/>
</dbReference>
<dbReference type="PANTHER" id="PTHR43730:SF1">
    <property type="entry name" value="BETA-MANNOSIDASE"/>
    <property type="match status" value="1"/>
</dbReference>
<keyword evidence="11" id="KW-0458">Lysosome</keyword>
<feature type="domain" description="Beta-mannosidase-like galactose-binding" evidence="21">
    <location>
        <begin position="46"/>
        <end position="222"/>
    </location>
</feature>
<dbReference type="SUPFAM" id="SSF51445">
    <property type="entry name" value="(Trans)glycosidases"/>
    <property type="match status" value="1"/>
</dbReference>
<dbReference type="FunFam" id="2.60.120.260:FF:000060">
    <property type="entry name" value="Probable beta-mannosidase"/>
    <property type="match status" value="1"/>
</dbReference>
<evidence type="ECO:0000256" key="16">
    <source>
        <dbReference type="ARBA" id="ARBA00041614"/>
    </source>
</evidence>
<evidence type="ECO:0000256" key="2">
    <source>
        <dbReference type="ARBA" id="ARBA00004371"/>
    </source>
</evidence>
<dbReference type="InterPro" id="IPR013783">
    <property type="entry name" value="Ig-like_fold"/>
</dbReference>
<evidence type="ECO:0000259" key="21">
    <source>
        <dbReference type="Pfam" id="PF22666"/>
    </source>
</evidence>
<dbReference type="InterPro" id="IPR008979">
    <property type="entry name" value="Galactose-bd-like_sf"/>
</dbReference>
<comment type="subcellular location">
    <subcellularLocation>
        <location evidence="2">Lysosome</location>
    </subcellularLocation>
    <subcellularLocation>
        <location evidence="3">Secreted</location>
    </subcellularLocation>
</comment>